<reference evidence="2 3" key="1">
    <citation type="journal article" date="2019" name="Int. J. Syst. Evol. Microbiol.">
        <title>The Global Catalogue of Microorganisms (GCM) 10K type strain sequencing project: providing services to taxonomists for standard genome sequencing and annotation.</title>
        <authorList>
            <consortium name="The Broad Institute Genomics Platform"/>
            <consortium name="The Broad Institute Genome Sequencing Center for Infectious Disease"/>
            <person name="Wu L."/>
            <person name="Ma J."/>
        </authorList>
    </citation>
    <scope>NUCLEOTIDE SEQUENCE [LARGE SCALE GENOMIC DNA]</scope>
    <source>
        <strain evidence="2 3">JCM 14969</strain>
    </source>
</reference>
<name>A0ABN2E1X6_9ACTN</name>
<organism evidence="2 3">
    <name type="scientific">Kribbella sancticallisti</name>
    <dbReference type="NCBI Taxonomy" id="460087"/>
    <lineage>
        <taxon>Bacteria</taxon>
        <taxon>Bacillati</taxon>
        <taxon>Actinomycetota</taxon>
        <taxon>Actinomycetes</taxon>
        <taxon>Propionibacteriales</taxon>
        <taxon>Kribbellaceae</taxon>
        <taxon>Kribbella</taxon>
    </lineage>
</organism>
<evidence type="ECO:0000313" key="2">
    <source>
        <dbReference type="EMBL" id="GAA1593821.1"/>
    </source>
</evidence>
<dbReference type="Proteomes" id="UP001500393">
    <property type="component" value="Unassembled WGS sequence"/>
</dbReference>
<keyword evidence="3" id="KW-1185">Reference proteome</keyword>
<evidence type="ECO:0000313" key="3">
    <source>
        <dbReference type="Proteomes" id="UP001500393"/>
    </source>
</evidence>
<feature type="region of interest" description="Disordered" evidence="1">
    <location>
        <begin position="58"/>
        <end position="87"/>
    </location>
</feature>
<gene>
    <name evidence="2" type="ORF">GCM10009789_54880</name>
</gene>
<sequence>MLWSAMGATPLAAGEGWEELGEGSDRAASGSGVARGADGWRVVDVLWSAMGATPLAVDWGGDEPDVGEPGGCWREPGGGSGVICGSG</sequence>
<accession>A0ABN2E1X6</accession>
<dbReference type="EMBL" id="BAAAOS010000041">
    <property type="protein sequence ID" value="GAA1593821.1"/>
    <property type="molecule type" value="Genomic_DNA"/>
</dbReference>
<proteinExistence type="predicted"/>
<protein>
    <recommendedName>
        <fullName evidence="4">Secreted protein</fullName>
    </recommendedName>
</protein>
<evidence type="ECO:0000256" key="1">
    <source>
        <dbReference type="SAM" id="MobiDB-lite"/>
    </source>
</evidence>
<comment type="caution">
    <text evidence="2">The sequence shown here is derived from an EMBL/GenBank/DDBJ whole genome shotgun (WGS) entry which is preliminary data.</text>
</comment>
<feature type="compositionally biased region" description="Gly residues" evidence="1">
    <location>
        <begin position="76"/>
        <end position="87"/>
    </location>
</feature>
<feature type="region of interest" description="Disordered" evidence="1">
    <location>
        <begin position="1"/>
        <end position="34"/>
    </location>
</feature>
<evidence type="ECO:0008006" key="4">
    <source>
        <dbReference type="Google" id="ProtNLM"/>
    </source>
</evidence>